<dbReference type="AlphaFoldDB" id="A0A8H4RUT6"/>
<evidence type="ECO:0000256" key="5">
    <source>
        <dbReference type="SAM" id="MobiDB-lite"/>
    </source>
</evidence>
<dbReference type="GO" id="GO:0097320">
    <property type="term" value="P:plasma membrane tubulation"/>
    <property type="evidence" value="ECO:0007669"/>
    <property type="project" value="TreeGrafter"/>
</dbReference>
<dbReference type="Gene3D" id="2.30.30.40">
    <property type="entry name" value="SH3 Domains"/>
    <property type="match status" value="1"/>
</dbReference>
<dbReference type="EMBL" id="JAAMPI010000067">
    <property type="protein sequence ID" value="KAF4636407.1"/>
    <property type="molecule type" value="Genomic_DNA"/>
</dbReference>
<feature type="domain" description="BAR" evidence="7">
    <location>
        <begin position="168"/>
        <end position="420"/>
    </location>
</feature>
<sequence>MSSYAEKRVNRSDYAPDTTLTLASTERIYDLALSYLLTLRKNAKPRPFFVIYRLAQQSQQGPKSRFTQTTKLLFRLGLRQYKPSRDPFTTFCDILLDLQRHPDLSARSKYSCRAKQLPRHSRTRRPLLGPRGVLVCLRGGNVFQRLPEISGERLVAHQLTQSIAPQTFKAKFNLGENTKDAVYIDAERRFQELEKETKKLHDESKKYFEAINGMLSHQIEFSQAIAEIYKPISGRVSDPDSVIPEGNPEGIRACEEYEAIVRELQTTLQPELEMIETRVIRPADELLEVIKVIRKTATKRQHKQLDYDRHRATLKKYQDKKDKSLKDEKNMYKAENDVEQATQEFNYFNDLLKDELPKLFALEREFIQPLFQSFYYMQLNVFYTLHERMQGCDIGYFNLTLDVEEAFEAKRGDIQEKAEALSIVKFKTTGGKRPPGRLGAPGSKLAIEDRKYPKSPTSPSTALTRRSESSDNPPPPYSSNETTVARANSTGTAWGAAAKAKGAAPPPPKPKPSRFSGVPNAETATALYDYEAQAEGDLSFTTGDVIEIVTRTSNENEWWTGKIKGKKGQFPGNYVKLN</sequence>
<dbReference type="Gene3D" id="1.20.1270.60">
    <property type="entry name" value="Arfaptin homology (AH) domain/BAR domain"/>
    <property type="match status" value="1"/>
</dbReference>
<dbReference type="Pfam" id="PF00018">
    <property type="entry name" value="SH3_1"/>
    <property type="match status" value="1"/>
</dbReference>
<evidence type="ECO:0000259" key="7">
    <source>
        <dbReference type="PROSITE" id="PS51021"/>
    </source>
</evidence>
<protein>
    <submittedName>
        <fullName evidence="8">Uncharacterized protein</fullName>
    </submittedName>
</protein>
<evidence type="ECO:0000256" key="4">
    <source>
        <dbReference type="PROSITE-ProRule" id="PRU00192"/>
    </source>
</evidence>
<dbReference type="GO" id="GO:0051666">
    <property type="term" value="P:actin cortical patch localization"/>
    <property type="evidence" value="ECO:0007669"/>
    <property type="project" value="InterPro"/>
</dbReference>
<dbReference type="SMART" id="SM00326">
    <property type="entry name" value="SH3"/>
    <property type="match status" value="1"/>
</dbReference>
<dbReference type="GO" id="GO:0008289">
    <property type="term" value="F:lipid binding"/>
    <property type="evidence" value="ECO:0007669"/>
    <property type="project" value="TreeGrafter"/>
</dbReference>
<keyword evidence="9" id="KW-1185">Reference proteome</keyword>
<dbReference type="Proteomes" id="UP000566819">
    <property type="component" value="Unassembled WGS sequence"/>
</dbReference>
<dbReference type="GO" id="GO:1990528">
    <property type="term" value="C:Rvs161p-Rvs167p complex"/>
    <property type="evidence" value="ECO:0007669"/>
    <property type="project" value="TreeGrafter"/>
</dbReference>
<feature type="region of interest" description="Disordered" evidence="5">
    <location>
        <begin position="430"/>
        <end position="518"/>
    </location>
</feature>
<dbReference type="CDD" id="cd07599">
    <property type="entry name" value="BAR_Rvs167p"/>
    <property type="match status" value="1"/>
</dbReference>
<dbReference type="InterPro" id="IPR004148">
    <property type="entry name" value="BAR_dom"/>
</dbReference>
<proteinExistence type="predicted"/>
<evidence type="ECO:0000313" key="8">
    <source>
        <dbReference type="EMBL" id="KAF4636407.1"/>
    </source>
</evidence>
<dbReference type="PANTHER" id="PTHR47174:SF1">
    <property type="entry name" value="REDUCED VIABILITY UPON STARVATION PROTEIN 167"/>
    <property type="match status" value="1"/>
</dbReference>
<dbReference type="GO" id="GO:0043332">
    <property type="term" value="C:mating projection tip"/>
    <property type="evidence" value="ECO:0007669"/>
    <property type="project" value="TreeGrafter"/>
</dbReference>
<dbReference type="SUPFAM" id="SSF103657">
    <property type="entry name" value="BAR/IMD domain-like"/>
    <property type="match status" value="1"/>
</dbReference>
<dbReference type="SUPFAM" id="SSF50044">
    <property type="entry name" value="SH3-domain"/>
    <property type="match status" value="1"/>
</dbReference>
<keyword evidence="1 4" id="KW-0728">SH3 domain</keyword>
<keyword evidence="3" id="KW-0175">Coiled coil</keyword>
<dbReference type="FunFam" id="1.20.1270.60:FF:000048">
    <property type="entry name" value="BAR adaptor protein RVS167"/>
    <property type="match status" value="1"/>
</dbReference>
<reference evidence="8 9" key="1">
    <citation type="submission" date="2020-03" db="EMBL/GenBank/DDBJ databases">
        <title>Draft Genome Sequence of Cudoniella acicularis.</title>
        <authorList>
            <person name="Buettner E."/>
            <person name="Kellner H."/>
        </authorList>
    </citation>
    <scope>NUCLEOTIDE SEQUENCE [LARGE SCALE GENOMIC DNA]</scope>
    <source>
        <strain evidence="8 9">DSM 108380</strain>
    </source>
</reference>
<dbReference type="InterPro" id="IPR027267">
    <property type="entry name" value="AH/BAR_dom_sf"/>
</dbReference>
<comment type="caution">
    <text evidence="8">The sequence shown here is derived from an EMBL/GenBank/DDBJ whole genome shotgun (WGS) entry which is preliminary data.</text>
</comment>
<dbReference type="OrthoDB" id="2159336at2759"/>
<accession>A0A8H4RUT6</accession>
<dbReference type="InterPro" id="IPR036028">
    <property type="entry name" value="SH3-like_dom_sf"/>
</dbReference>
<name>A0A8H4RUT6_9HELO</name>
<dbReference type="GO" id="GO:0030479">
    <property type="term" value="C:actin cortical patch"/>
    <property type="evidence" value="ECO:0007669"/>
    <property type="project" value="TreeGrafter"/>
</dbReference>
<dbReference type="Pfam" id="PF03114">
    <property type="entry name" value="BAR"/>
    <property type="match status" value="1"/>
</dbReference>
<evidence type="ECO:0000256" key="2">
    <source>
        <dbReference type="ARBA" id="ARBA00022553"/>
    </source>
</evidence>
<keyword evidence="2" id="KW-0597">Phosphoprotein</keyword>
<dbReference type="FunFam" id="2.30.30.40:FF:000189">
    <property type="entry name" value="BAR adaptor protein RVS167"/>
    <property type="match status" value="1"/>
</dbReference>
<feature type="domain" description="SH3" evidence="6">
    <location>
        <begin position="519"/>
        <end position="578"/>
    </location>
</feature>
<dbReference type="SMART" id="SM00721">
    <property type="entry name" value="BAR"/>
    <property type="match status" value="1"/>
</dbReference>
<dbReference type="PROSITE" id="PS51021">
    <property type="entry name" value="BAR"/>
    <property type="match status" value="1"/>
</dbReference>
<evidence type="ECO:0000313" key="9">
    <source>
        <dbReference type="Proteomes" id="UP000566819"/>
    </source>
</evidence>
<dbReference type="GO" id="GO:0006897">
    <property type="term" value="P:endocytosis"/>
    <property type="evidence" value="ECO:0007669"/>
    <property type="project" value="InterPro"/>
</dbReference>
<dbReference type="InterPro" id="IPR001452">
    <property type="entry name" value="SH3_domain"/>
</dbReference>
<evidence type="ECO:0000256" key="1">
    <source>
        <dbReference type="ARBA" id="ARBA00022443"/>
    </source>
</evidence>
<dbReference type="InterPro" id="IPR046982">
    <property type="entry name" value="BIN3/RVS161-like"/>
</dbReference>
<dbReference type="PANTHER" id="PTHR47174">
    <property type="entry name" value="BRIDGING INTEGRATOR 3"/>
    <property type="match status" value="1"/>
</dbReference>
<gene>
    <name evidence="8" type="ORF">G7Y89_g1679</name>
</gene>
<organism evidence="8 9">
    <name type="scientific">Cudoniella acicularis</name>
    <dbReference type="NCBI Taxonomy" id="354080"/>
    <lineage>
        <taxon>Eukaryota</taxon>
        <taxon>Fungi</taxon>
        <taxon>Dikarya</taxon>
        <taxon>Ascomycota</taxon>
        <taxon>Pezizomycotina</taxon>
        <taxon>Leotiomycetes</taxon>
        <taxon>Helotiales</taxon>
        <taxon>Tricladiaceae</taxon>
        <taxon>Cudoniella</taxon>
    </lineage>
</organism>
<evidence type="ECO:0000256" key="3">
    <source>
        <dbReference type="ARBA" id="ARBA00023054"/>
    </source>
</evidence>
<dbReference type="PRINTS" id="PR00452">
    <property type="entry name" value="SH3DOMAIN"/>
</dbReference>
<dbReference type="GO" id="GO:0031097">
    <property type="term" value="C:medial cortex"/>
    <property type="evidence" value="ECO:0007669"/>
    <property type="project" value="TreeGrafter"/>
</dbReference>
<evidence type="ECO:0000259" key="6">
    <source>
        <dbReference type="PROSITE" id="PS50002"/>
    </source>
</evidence>
<dbReference type="PROSITE" id="PS50002">
    <property type="entry name" value="SH3"/>
    <property type="match status" value="1"/>
</dbReference>
<feature type="compositionally biased region" description="Polar residues" evidence="5">
    <location>
        <begin position="482"/>
        <end position="492"/>
    </location>
</feature>
<feature type="compositionally biased region" description="Polar residues" evidence="5">
    <location>
        <begin position="455"/>
        <end position="464"/>
    </location>
</feature>